<dbReference type="SUPFAM" id="SSF57667">
    <property type="entry name" value="beta-beta-alpha zinc fingers"/>
    <property type="match status" value="1"/>
</dbReference>
<feature type="compositionally biased region" description="Basic residues" evidence="1">
    <location>
        <begin position="221"/>
        <end position="232"/>
    </location>
</feature>
<feature type="compositionally biased region" description="Polar residues" evidence="1">
    <location>
        <begin position="192"/>
        <end position="201"/>
    </location>
</feature>
<evidence type="ECO:0000256" key="1">
    <source>
        <dbReference type="SAM" id="MobiDB-lite"/>
    </source>
</evidence>
<dbReference type="GO" id="GO:0000976">
    <property type="term" value="F:transcription cis-regulatory region binding"/>
    <property type="evidence" value="ECO:0007669"/>
    <property type="project" value="InterPro"/>
</dbReference>
<sequence>MHRHFCHGHDSAPARVAPAHNVIKQFYCPAAGCKYSGDLNKEFGIKYFTQHKYLKQHYIKMHMEKKFVCEQCNKGFATIQLRKRHLDECGLKFACSCGAEYKTIAALLTHASRKRHTFVKSWSAIRNRKVDKNENIGSQKSSPSSILLKPKLYDTMVANTAEALSELRWQKGVDIAVQTEPTGQRRRRNQRLSDTSRQTQTGEKRTRISSETQTVGEYCNKGKKNVTRRRKKSMETQTKVVEQTVVSEESCYTKRDIGLPQLWFNSGTQTSTETLFDNSLLNLGGSLFEEEPTRPIEQADLFSDINTDSTDNFMSVFMSKDEILDEGKSCSTETQTEFSIESLLDNYTDTLATIETQTSHDLWDEYSNTYTQTCDDLLLAFSDIETQTAWPDVSIETQTNQH</sequence>
<dbReference type="InterPro" id="IPR055303">
    <property type="entry name" value="ATMIN"/>
</dbReference>
<accession>A0A1B6GC92</accession>
<feature type="region of interest" description="Disordered" evidence="1">
    <location>
        <begin position="178"/>
        <end position="235"/>
    </location>
</feature>
<dbReference type="InterPro" id="IPR036236">
    <property type="entry name" value="Znf_C2H2_sf"/>
</dbReference>
<dbReference type="PANTHER" id="PTHR46664">
    <property type="entry name" value="ATM INTERACTOR"/>
    <property type="match status" value="1"/>
</dbReference>
<dbReference type="AlphaFoldDB" id="A0A1B6GC92"/>
<dbReference type="GO" id="GO:0005634">
    <property type="term" value="C:nucleus"/>
    <property type="evidence" value="ECO:0007669"/>
    <property type="project" value="TreeGrafter"/>
</dbReference>
<dbReference type="EMBL" id="GECZ01009715">
    <property type="protein sequence ID" value="JAS60054.1"/>
    <property type="molecule type" value="Transcribed_RNA"/>
</dbReference>
<protein>
    <recommendedName>
        <fullName evidence="3">C2H2-type domain-containing protein</fullName>
    </recommendedName>
</protein>
<dbReference type="GO" id="GO:0000981">
    <property type="term" value="F:DNA-binding transcription factor activity, RNA polymerase II-specific"/>
    <property type="evidence" value="ECO:0007669"/>
    <property type="project" value="TreeGrafter"/>
</dbReference>
<dbReference type="GO" id="GO:0045944">
    <property type="term" value="P:positive regulation of transcription by RNA polymerase II"/>
    <property type="evidence" value="ECO:0007669"/>
    <property type="project" value="InterPro"/>
</dbReference>
<dbReference type="PANTHER" id="PTHR46664:SF1">
    <property type="entry name" value="ATM INTERACTOR"/>
    <property type="match status" value="1"/>
</dbReference>
<dbReference type="Gene3D" id="3.30.160.60">
    <property type="entry name" value="Classic Zinc Finger"/>
    <property type="match status" value="1"/>
</dbReference>
<organism evidence="2">
    <name type="scientific">Cuerna arida</name>
    <dbReference type="NCBI Taxonomy" id="1464854"/>
    <lineage>
        <taxon>Eukaryota</taxon>
        <taxon>Metazoa</taxon>
        <taxon>Ecdysozoa</taxon>
        <taxon>Arthropoda</taxon>
        <taxon>Hexapoda</taxon>
        <taxon>Insecta</taxon>
        <taxon>Pterygota</taxon>
        <taxon>Neoptera</taxon>
        <taxon>Paraneoptera</taxon>
        <taxon>Hemiptera</taxon>
        <taxon>Auchenorrhyncha</taxon>
        <taxon>Membracoidea</taxon>
        <taxon>Cicadellidae</taxon>
        <taxon>Cicadellinae</taxon>
        <taxon>Proconiini</taxon>
        <taxon>Cuerna</taxon>
    </lineage>
</organism>
<name>A0A1B6GC92_9HEMI</name>
<evidence type="ECO:0000313" key="2">
    <source>
        <dbReference type="EMBL" id="JAS60054.1"/>
    </source>
</evidence>
<reference evidence="2" key="1">
    <citation type="submission" date="2015-11" db="EMBL/GenBank/DDBJ databases">
        <title>De novo transcriptome assembly of four potential Pierce s Disease insect vectors from Arizona vineyards.</title>
        <authorList>
            <person name="Tassone E.E."/>
        </authorList>
    </citation>
    <scope>NUCLEOTIDE SEQUENCE</scope>
</reference>
<proteinExistence type="predicted"/>
<gene>
    <name evidence="2" type="ORF">g.45001</name>
</gene>
<evidence type="ECO:0008006" key="3">
    <source>
        <dbReference type="Google" id="ProtNLM"/>
    </source>
</evidence>